<feature type="region of interest" description="Disordered" evidence="3">
    <location>
        <begin position="1213"/>
        <end position="1279"/>
    </location>
</feature>
<comment type="subcellular location">
    <subcellularLocation>
        <location evidence="1">Cytoplasm</location>
    </subcellularLocation>
</comment>
<feature type="compositionally biased region" description="Gly residues" evidence="3">
    <location>
        <begin position="535"/>
        <end position="544"/>
    </location>
</feature>
<dbReference type="Pfam" id="PF04050">
    <property type="entry name" value="Upf2"/>
    <property type="match status" value="1"/>
</dbReference>
<dbReference type="InterPro" id="IPR016024">
    <property type="entry name" value="ARM-type_fold"/>
</dbReference>
<dbReference type="InterPro" id="IPR007193">
    <property type="entry name" value="Upf2/Nmd2_C"/>
</dbReference>
<evidence type="ECO:0000256" key="1">
    <source>
        <dbReference type="ARBA" id="ARBA00004496"/>
    </source>
</evidence>
<dbReference type="InterPro" id="IPR039762">
    <property type="entry name" value="Nmd2/UPF2"/>
</dbReference>
<evidence type="ECO:0000313" key="6">
    <source>
        <dbReference type="Proteomes" id="UP000070544"/>
    </source>
</evidence>
<dbReference type="GO" id="GO:0000184">
    <property type="term" value="P:nuclear-transcribed mRNA catabolic process, nonsense-mediated decay"/>
    <property type="evidence" value="ECO:0007669"/>
    <property type="project" value="InterPro"/>
</dbReference>
<name>A0A139AZN6_GONPJ</name>
<dbReference type="Gene3D" id="1.25.40.180">
    <property type="match status" value="3"/>
</dbReference>
<dbReference type="Pfam" id="PF02854">
    <property type="entry name" value="MIF4G"/>
    <property type="match status" value="2"/>
</dbReference>
<dbReference type="AlphaFoldDB" id="A0A139AZN6"/>
<gene>
    <name evidence="5" type="ORF">M427DRAFT_26696</name>
</gene>
<feature type="region of interest" description="Disordered" evidence="3">
    <location>
        <begin position="212"/>
        <end position="242"/>
    </location>
</feature>
<dbReference type="PANTHER" id="PTHR12839">
    <property type="entry name" value="NONSENSE-MEDIATED MRNA DECAY PROTEIN 2 UP-FRAMESHIFT SUPPRESSOR 2"/>
    <property type="match status" value="1"/>
</dbReference>
<keyword evidence="2" id="KW-0963">Cytoplasm</keyword>
<feature type="domain" description="MIF4G" evidence="4">
    <location>
        <begin position="753"/>
        <end position="961"/>
    </location>
</feature>
<dbReference type="SUPFAM" id="SSF48371">
    <property type="entry name" value="ARM repeat"/>
    <property type="match status" value="2"/>
</dbReference>
<dbReference type="Proteomes" id="UP000070544">
    <property type="component" value="Unassembled WGS sequence"/>
</dbReference>
<organism evidence="5 6">
    <name type="scientific">Gonapodya prolifera (strain JEL478)</name>
    <name type="common">Monoblepharis prolifera</name>
    <dbReference type="NCBI Taxonomy" id="1344416"/>
    <lineage>
        <taxon>Eukaryota</taxon>
        <taxon>Fungi</taxon>
        <taxon>Fungi incertae sedis</taxon>
        <taxon>Chytridiomycota</taxon>
        <taxon>Chytridiomycota incertae sedis</taxon>
        <taxon>Monoblepharidomycetes</taxon>
        <taxon>Monoblepharidales</taxon>
        <taxon>Gonapodyaceae</taxon>
        <taxon>Gonapodya</taxon>
    </lineage>
</organism>
<evidence type="ECO:0000313" key="5">
    <source>
        <dbReference type="EMBL" id="KXS22023.1"/>
    </source>
</evidence>
<feature type="compositionally biased region" description="Polar residues" evidence="3">
    <location>
        <begin position="212"/>
        <end position="223"/>
    </location>
</feature>
<feature type="compositionally biased region" description="Polar residues" evidence="3">
    <location>
        <begin position="1213"/>
        <end position="1223"/>
    </location>
</feature>
<feature type="region of interest" description="Disordered" evidence="3">
    <location>
        <begin position="984"/>
        <end position="1132"/>
    </location>
</feature>
<feature type="compositionally biased region" description="Basic and acidic residues" evidence="3">
    <location>
        <begin position="29"/>
        <end position="52"/>
    </location>
</feature>
<dbReference type="GO" id="GO:0035145">
    <property type="term" value="C:exon-exon junction complex"/>
    <property type="evidence" value="ECO:0007669"/>
    <property type="project" value="TreeGrafter"/>
</dbReference>
<feature type="region of interest" description="Disordered" evidence="3">
    <location>
        <begin position="1"/>
        <end position="52"/>
    </location>
</feature>
<feature type="compositionally biased region" description="Acidic residues" evidence="3">
    <location>
        <begin position="1012"/>
        <end position="1021"/>
    </location>
</feature>
<keyword evidence="6" id="KW-1185">Reference proteome</keyword>
<dbReference type="PANTHER" id="PTHR12839:SF7">
    <property type="entry name" value="REGULATOR OF NONSENSE TRANSCRIPTS 2"/>
    <property type="match status" value="1"/>
</dbReference>
<feature type="region of interest" description="Disordered" evidence="3">
    <location>
        <begin position="369"/>
        <end position="393"/>
    </location>
</feature>
<feature type="region of interest" description="Disordered" evidence="3">
    <location>
        <begin position="454"/>
        <end position="547"/>
    </location>
</feature>
<dbReference type="GO" id="GO:0005737">
    <property type="term" value="C:cytoplasm"/>
    <property type="evidence" value="ECO:0007669"/>
    <property type="project" value="UniProtKB-SubCell"/>
</dbReference>
<feature type="compositionally biased region" description="Gly residues" evidence="3">
    <location>
        <begin position="1270"/>
        <end position="1279"/>
    </location>
</feature>
<feature type="compositionally biased region" description="Low complexity" evidence="3">
    <location>
        <begin position="1242"/>
        <end position="1269"/>
    </location>
</feature>
<reference evidence="5 6" key="1">
    <citation type="journal article" date="2015" name="Genome Biol. Evol.">
        <title>Phylogenomic analyses indicate that early fungi evolved digesting cell walls of algal ancestors of land plants.</title>
        <authorList>
            <person name="Chang Y."/>
            <person name="Wang S."/>
            <person name="Sekimoto S."/>
            <person name="Aerts A.L."/>
            <person name="Choi C."/>
            <person name="Clum A."/>
            <person name="LaButti K.M."/>
            <person name="Lindquist E.A."/>
            <person name="Yee Ngan C."/>
            <person name="Ohm R.A."/>
            <person name="Salamov A.A."/>
            <person name="Grigoriev I.V."/>
            <person name="Spatafora J.W."/>
            <person name="Berbee M.L."/>
        </authorList>
    </citation>
    <scope>NUCLEOTIDE SEQUENCE [LARGE SCALE GENOMIC DNA]</scope>
    <source>
        <strain evidence="5 6">JEL478</strain>
    </source>
</reference>
<feature type="compositionally biased region" description="Polar residues" evidence="3">
    <location>
        <begin position="465"/>
        <end position="489"/>
    </location>
</feature>
<feature type="compositionally biased region" description="Basic and acidic residues" evidence="3">
    <location>
        <begin position="1089"/>
        <end position="1099"/>
    </location>
</feature>
<evidence type="ECO:0000256" key="2">
    <source>
        <dbReference type="ARBA" id="ARBA00022490"/>
    </source>
</evidence>
<feature type="compositionally biased region" description="Gly residues" evidence="3">
    <location>
        <begin position="16"/>
        <end position="28"/>
    </location>
</feature>
<feature type="domain" description="MIF4G" evidence="4">
    <location>
        <begin position="548"/>
        <end position="738"/>
    </location>
</feature>
<dbReference type="STRING" id="1344416.A0A139AZN6"/>
<protein>
    <submittedName>
        <fullName evidence="5">ARM repeat-containing protein</fullName>
    </submittedName>
</protein>
<sequence length="1279" mass="138688">MDGGGTSTESISSAGNAGGGAAAGVGGDGARDGGREKDTKREARLELRKRNTDAAMLAKSRADYANSKTLDTSFKRCTAFTKKLKTSLGAESAPSLLKDIFQLRLDKYAEEMATSIAESRPLKNTLEVWAATEVASAAHQRIPDFSTLLASALLKSLKDVVVSTSDSTAAAAMTEEQKEKEEASRVSRLRSILRLLTELNLVGVVPDPPSSLGNVSDGASTSGAPIPTPPQGNAASKQAKESLTGGEPIVTWAIKSITSADKDFTLTPVLTTFARFYLDYFPHPSSSPPTFPPFPTPTIRPLLLAHLASLTRHLLASHARLRASLAGLKEHAIARGHVHEERQDRHDAARRRHERGMLAAKGLAEAIGGEVPEMPPDETPTAPGGMSGEIKFGATGRGEDEIVVGGMWEDEETRRFYEEVGDLAERVPLVLLGLGQKGGTGTTTCSTKADQFLSAAGKDRPTPATKESTSGDSAEGSASSNAHPTTGRSANVAPTVDDFETPEPIPDVPDDDDGVSSSASEDEDTALSGTSAAGATGGAPGGPSGLTLPTLMARLPDLGSRGQADQFAVDFCYLNTKNARKRLVKEVVELAWEKAGSVPYVARVVAEVGKYVADVKAGVVEGVEKEFHRQFKKRGFVEERVKTVRLIAELTKFRVSPPHLAFHCLKVLLDSLTGNNVDVLCALVEGVGRWLVGGGAEDEGVARMKGMLEVMVRKKNAQHMDNRHVMMLENAYYQAVPPERPAISAKPRTPLQLFLRHLFYAVLSKTTVERVLKILRKLDWDDPQVVRMLEGTHFRKVWKVRYGNVHLVAFLASELARWHPDFGVSVVDGVLEEVRVGLEQNIFKHNQQRIAIVKYLGELYNYRMVESSVIFDTLYTILTFGHGRPRPDVFVPLDPPSDFFRTRLITTLLDTCGRTFDSGVQAKKLDAFLTFFQLYLLSKQQPVPRDVEFIVDELFEELRPKARRFDTYEEASDVFEADLAEELRRQGEGVPQADADESESEAGDAKAIAPPAEEEVGEDGGGDGYGGGSEQGSTDGEADSDEDHTSQPGDPDGEPDLVVYIEEALDEQPTKEEEDEFDRTLREMVTQGIEERRGERRTAQFDAALPLRGLKARKQAETSSESEGEKHQEDQSAVQFTFLTKHAAKGRPAPRALAVPMDSSFVQAAAAKREQEREEQARMKELVLGYEKREQEAEDLAAGIQAGWSARIQKLANQMSTQMTSEASSRGGRSKRGGTTVVRIVSSNRRTTGTESSRGRGTSSNQQSTSTSSGGRGRGGTAS</sequence>
<dbReference type="GO" id="GO:0003723">
    <property type="term" value="F:RNA binding"/>
    <property type="evidence" value="ECO:0007669"/>
    <property type="project" value="InterPro"/>
</dbReference>
<dbReference type="SMART" id="SM00543">
    <property type="entry name" value="MIF4G"/>
    <property type="match status" value="2"/>
</dbReference>
<dbReference type="EMBL" id="KQ965731">
    <property type="protein sequence ID" value="KXS22023.1"/>
    <property type="molecule type" value="Genomic_DNA"/>
</dbReference>
<proteinExistence type="predicted"/>
<dbReference type="OMA" id="IWPDEDT"/>
<dbReference type="OrthoDB" id="27832at2759"/>
<evidence type="ECO:0000259" key="4">
    <source>
        <dbReference type="SMART" id="SM00543"/>
    </source>
</evidence>
<accession>A0A139AZN6</accession>
<feature type="compositionally biased region" description="Acidic residues" evidence="3">
    <location>
        <begin position="508"/>
        <end position="525"/>
    </location>
</feature>
<dbReference type="InterPro" id="IPR003890">
    <property type="entry name" value="MIF4G-like_typ-3"/>
</dbReference>
<evidence type="ECO:0000256" key="3">
    <source>
        <dbReference type="SAM" id="MobiDB-lite"/>
    </source>
</evidence>